<name>A0AAV9U5E0_9PEZI</name>
<sequence>MVYVYKETRVSLDWASEDRIIQAIVPDYDAEEDAVNTVQQHDSAADGALIKGGTDDFPLTSLASASSVIFRAIHQTPRTILWRVVGQGKELVLMPLDVARPREEHGTIASAYVIKFSRQIIPGCVAFYDLPESHSLAAFVLTAGNRLYTFNLRQTFFTAPDEETRLPDGWCHVFQPTSLAVRSAHFLQAVSGDSLLVALQDGSMIRLDRAIQRGSHFAYKEMSFSDGGYFGSIKNIVRWTGAQVRYGEKSIAAATVVSAAMTYRYSLLFTVSINHQLRVWSMERGTVLGTYDLLNEPTSSAPSIKNFLDPAPAHLVTVIENFPQSKYMFLLLTLSPAGSGTFKLWAGTDDDTSGFTRLVDLYPDNTLKLDPPTFNSLWVVADFGIAAFSPDDPNLVSMWLLWKSNTSSRMQTVTFKLDAMPTTFGSWVDASQEQLLEQKPRSPMGGELDDLSSYWLDWIFHPGRFSDSVIDRAVEIFKKNFIAQGGKSADLDKPSSNDSRHSLVLSAVQAVASLAKKQQQEEPYTEDALWRDFDAQWSIFYKICSELDRSRIEGLSLSVDPASGLAFVANADTVTVVRKSSESESISQNLASATTADLQLLYQNTPHPEKSIFSNGIVESVRSLILAARELKESLSPASFEECVNALQDEVTRPPEADVFERIDAIYDRCFEGRLPQSHLDQVASIVAALRHSPEATFRAVLTSIQRWDKFNGSSRLTIFGEKLLLRGSQEVVHVNYSLLFELTLLLILVHSSAVVEIDDIEPYNVLYLDLVALLREYNILAWLSKNSWTPTAEDVESEENLRKTLGFIRRHHGSSLPQIHNFPVLQILLDEEGGPPPSIVGSGPTTLTSSIQRFLAATDLGNFSQAVTLIASRLLRMNAIRLMGEFMPYLPATPWGDYLKARMAVCRKEWKLAEELFKSAAPGIASVHQPPISSLDTLFTSVEISYLCAGLSKFYFHVAEIFEHRRQYDEVVVFSELAYEALPQHLDEDGVSLRSDILARQFSAALQVPNYGSAYSALINYSDKALQHHGLRSLIISMCEHHEAEAMCQFDFPGLHEDVDSVLEHQYEQIREVTAAEVPYHKIAYAWRILKGNRRGAATVLYDQLKKLQGCLTNAQRYSGKEVRDAYLGLLNVLSLVPKEQAYVFTRLHAEQESSGVHFVDGTKLKRRVVTLDNIREEYQEEVRKTIEYLCGGIFF</sequence>
<evidence type="ECO:0000256" key="3">
    <source>
        <dbReference type="ARBA" id="ARBA00023242"/>
    </source>
</evidence>
<reference evidence="7 8" key="1">
    <citation type="submission" date="2019-10" db="EMBL/GenBank/DDBJ databases">
        <authorList>
            <person name="Palmer J.M."/>
        </authorList>
    </citation>
    <scope>NUCLEOTIDE SEQUENCE [LARGE SCALE GENOMIC DNA]</scope>
    <source>
        <strain evidence="7 8">TWF696</strain>
    </source>
</reference>
<dbReference type="InterPro" id="IPR021717">
    <property type="entry name" value="Nucleoporin_Nup160"/>
</dbReference>
<dbReference type="PANTHER" id="PTHR21286:SF0">
    <property type="entry name" value="NUCLEAR PORE COMPLEX PROTEIN NUP160"/>
    <property type="match status" value="1"/>
</dbReference>
<dbReference type="InterPro" id="IPR048884">
    <property type="entry name" value="Nup120_helical"/>
</dbReference>
<dbReference type="PANTHER" id="PTHR21286">
    <property type="entry name" value="NUCLEAR PORE COMPLEX PROTEIN NUP160"/>
    <property type="match status" value="1"/>
</dbReference>
<evidence type="ECO:0000313" key="8">
    <source>
        <dbReference type="Proteomes" id="UP001375240"/>
    </source>
</evidence>
<evidence type="ECO:0000256" key="2">
    <source>
        <dbReference type="ARBA" id="ARBA00022448"/>
    </source>
</evidence>
<evidence type="ECO:0000259" key="6">
    <source>
        <dbReference type="Pfam" id="PF23300"/>
    </source>
</evidence>
<evidence type="ECO:0000259" key="4">
    <source>
        <dbReference type="Pfam" id="PF11715"/>
    </source>
</evidence>
<organism evidence="7 8">
    <name type="scientific">Orbilia brochopaga</name>
    <dbReference type="NCBI Taxonomy" id="3140254"/>
    <lineage>
        <taxon>Eukaryota</taxon>
        <taxon>Fungi</taxon>
        <taxon>Dikarya</taxon>
        <taxon>Ascomycota</taxon>
        <taxon>Pezizomycotina</taxon>
        <taxon>Orbiliomycetes</taxon>
        <taxon>Orbiliales</taxon>
        <taxon>Orbiliaceae</taxon>
        <taxon>Orbilia</taxon>
    </lineage>
</organism>
<evidence type="ECO:0000256" key="1">
    <source>
        <dbReference type="ARBA" id="ARBA00004123"/>
    </source>
</evidence>
<accession>A0AAV9U5E0</accession>
<keyword evidence="8" id="KW-1185">Reference proteome</keyword>
<dbReference type="Pfam" id="PF11715">
    <property type="entry name" value="Beta-prop_Nup120_160"/>
    <property type="match status" value="1"/>
</dbReference>
<dbReference type="InterPro" id="IPR059141">
    <property type="entry name" value="Beta-prop_Nup120_160"/>
</dbReference>
<feature type="domain" description="Nucleoporin Nup120/160 beta-propeller" evidence="4">
    <location>
        <begin position="78"/>
        <end position="584"/>
    </location>
</feature>
<dbReference type="AlphaFoldDB" id="A0AAV9U5E0"/>
<evidence type="ECO:0000259" key="5">
    <source>
        <dbReference type="Pfam" id="PF21486"/>
    </source>
</evidence>
<dbReference type="InterPro" id="IPR011047">
    <property type="entry name" value="Quinoprotein_ADH-like_sf"/>
</dbReference>
<dbReference type="GO" id="GO:0005643">
    <property type="term" value="C:nuclear pore"/>
    <property type="evidence" value="ECO:0007669"/>
    <property type="project" value="TreeGrafter"/>
</dbReference>
<feature type="domain" description="Nucleoporin Nup120 helical" evidence="5">
    <location>
        <begin position="647"/>
        <end position="758"/>
    </location>
</feature>
<feature type="domain" description="Nucleoporin nup120-like HEAT repeat" evidence="6">
    <location>
        <begin position="871"/>
        <end position="1041"/>
    </location>
</feature>
<comment type="caution">
    <text evidence="7">The sequence shown here is derived from an EMBL/GenBank/DDBJ whole genome shotgun (WGS) entry which is preliminary data.</text>
</comment>
<keyword evidence="3" id="KW-0539">Nucleus</keyword>
<dbReference type="EMBL" id="JAVHNQ010000012">
    <property type="protein sequence ID" value="KAK6335589.1"/>
    <property type="molecule type" value="Genomic_DNA"/>
</dbReference>
<dbReference type="Pfam" id="PF23300">
    <property type="entry name" value="HEAT_Nup120"/>
    <property type="match status" value="1"/>
</dbReference>
<dbReference type="SUPFAM" id="SSF50998">
    <property type="entry name" value="Quinoprotein alcohol dehydrogenase-like"/>
    <property type="match status" value="1"/>
</dbReference>
<comment type="subcellular location">
    <subcellularLocation>
        <location evidence="1">Nucleus</location>
    </subcellularLocation>
</comment>
<protein>
    <recommendedName>
        <fullName evidence="9">Nuclear pore complex protein Nup160</fullName>
    </recommendedName>
</protein>
<evidence type="ECO:0008006" key="9">
    <source>
        <dbReference type="Google" id="ProtNLM"/>
    </source>
</evidence>
<gene>
    <name evidence="7" type="ORF">TWF696_002357</name>
</gene>
<proteinExistence type="predicted"/>
<dbReference type="GO" id="GO:0017056">
    <property type="term" value="F:structural constituent of nuclear pore"/>
    <property type="evidence" value="ECO:0007669"/>
    <property type="project" value="TreeGrafter"/>
</dbReference>
<dbReference type="Pfam" id="PF21486">
    <property type="entry name" value="NUP120_helical"/>
    <property type="match status" value="1"/>
</dbReference>
<dbReference type="Proteomes" id="UP001375240">
    <property type="component" value="Unassembled WGS sequence"/>
</dbReference>
<dbReference type="InterPro" id="IPR056548">
    <property type="entry name" value="HEAT_Nup120"/>
</dbReference>
<evidence type="ECO:0000313" key="7">
    <source>
        <dbReference type="EMBL" id="KAK6335589.1"/>
    </source>
</evidence>
<keyword evidence="2" id="KW-0813">Transport</keyword>